<dbReference type="EMBL" id="PIPQ01000001">
    <property type="protein sequence ID" value="RUO44106.1"/>
    <property type="molecule type" value="Genomic_DNA"/>
</dbReference>
<evidence type="ECO:0000256" key="1">
    <source>
        <dbReference type="ARBA" id="ARBA00004651"/>
    </source>
</evidence>
<evidence type="ECO:0000313" key="7">
    <source>
        <dbReference type="EMBL" id="RUO44106.1"/>
    </source>
</evidence>
<evidence type="ECO:0000256" key="5">
    <source>
        <dbReference type="ARBA" id="ARBA00023136"/>
    </source>
</evidence>
<dbReference type="PANTHER" id="PTHR30086:SF17">
    <property type="entry name" value="LYSE FAMILY TRANSLOCATOR"/>
    <property type="match status" value="1"/>
</dbReference>
<dbReference type="OrthoDB" id="581870at2"/>
<feature type="transmembrane region" description="Helical" evidence="6">
    <location>
        <begin position="12"/>
        <end position="34"/>
    </location>
</feature>
<evidence type="ECO:0000313" key="8">
    <source>
        <dbReference type="Proteomes" id="UP000286976"/>
    </source>
</evidence>
<gene>
    <name evidence="7" type="ORF">CWE15_02745</name>
</gene>
<dbReference type="AlphaFoldDB" id="A0A432X9W6"/>
<protein>
    <submittedName>
        <fullName evidence="7">Lysine transporter LysE</fullName>
    </submittedName>
</protein>
<comment type="caution">
    <text evidence="7">The sequence shown here is derived from an EMBL/GenBank/DDBJ whole genome shotgun (WGS) entry which is preliminary data.</text>
</comment>
<dbReference type="Proteomes" id="UP000286976">
    <property type="component" value="Unassembled WGS sequence"/>
</dbReference>
<feature type="transmembrane region" description="Helical" evidence="6">
    <location>
        <begin position="46"/>
        <end position="72"/>
    </location>
</feature>
<dbReference type="Pfam" id="PF01810">
    <property type="entry name" value="LysE"/>
    <property type="match status" value="1"/>
</dbReference>
<feature type="transmembrane region" description="Helical" evidence="6">
    <location>
        <begin position="78"/>
        <end position="99"/>
    </location>
</feature>
<dbReference type="RefSeq" id="WP_126756503.1">
    <property type="nucleotide sequence ID" value="NZ_PIPQ01000001.1"/>
</dbReference>
<keyword evidence="3 6" id="KW-0812">Transmembrane</keyword>
<keyword evidence="2" id="KW-1003">Cell membrane</keyword>
<dbReference type="GO" id="GO:0005886">
    <property type="term" value="C:plasma membrane"/>
    <property type="evidence" value="ECO:0007669"/>
    <property type="project" value="UniProtKB-SubCell"/>
</dbReference>
<dbReference type="PANTHER" id="PTHR30086">
    <property type="entry name" value="ARGININE EXPORTER PROTEIN ARGO"/>
    <property type="match status" value="1"/>
</dbReference>
<evidence type="ECO:0000256" key="3">
    <source>
        <dbReference type="ARBA" id="ARBA00022692"/>
    </source>
</evidence>
<evidence type="ECO:0000256" key="4">
    <source>
        <dbReference type="ARBA" id="ARBA00022989"/>
    </source>
</evidence>
<comment type="subcellular location">
    <subcellularLocation>
        <location evidence="1">Cell membrane</location>
        <topology evidence="1">Multi-pass membrane protein</topology>
    </subcellularLocation>
</comment>
<keyword evidence="8" id="KW-1185">Reference proteome</keyword>
<evidence type="ECO:0000256" key="2">
    <source>
        <dbReference type="ARBA" id="ARBA00022475"/>
    </source>
</evidence>
<feature type="transmembrane region" description="Helical" evidence="6">
    <location>
        <begin position="197"/>
        <end position="218"/>
    </location>
</feature>
<evidence type="ECO:0000256" key="6">
    <source>
        <dbReference type="SAM" id="Phobius"/>
    </source>
</evidence>
<sequence>MLHTLLNSPYWIEFTALAVAHLVAVASPGPDFAVVSRYSVRCGARIGVWVSLGIALGILIHVTYSVLGLALVVQATPILYGGLLLVAAGYFLWLASILLRAKKSQEAMPTTQQSAQTQAPSVPRAIGLGFLTNGLNMKATMFFLALFTSIVSVETPLVVKSLYGGYLAMATFVWFAALSLLLGKTPLRGWLYAYGHWLDRVMGLIVFILAMHLLWQWYALTFL</sequence>
<dbReference type="InterPro" id="IPR001123">
    <property type="entry name" value="LeuE-type"/>
</dbReference>
<organism evidence="7 8">
    <name type="scientific">Aliidiomarina taiwanensis</name>
    <dbReference type="NCBI Taxonomy" id="946228"/>
    <lineage>
        <taxon>Bacteria</taxon>
        <taxon>Pseudomonadati</taxon>
        <taxon>Pseudomonadota</taxon>
        <taxon>Gammaproteobacteria</taxon>
        <taxon>Alteromonadales</taxon>
        <taxon>Idiomarinaceae</taxon>
        <taxon>Aliidiomarina</taxon>
    </lineage>
</organism>
<proteinExistence type="predicted"/>
<keyword evidence="4 6" id="KW-1133">Transmembrane helix</keyword>
<accession>A0A432X9W6</accession>
<feature type="transmembrane region" description="Helical" evidence="6">
    <location>
        <begin position="165"/>
        <end position="185"/>
    </location>
</feature>
<reference evidence="7 8" key="1">
    <citation type="journal article" date="2011" name="Front. Microbiol.">
        <title>Genomic signatures of strain selection and enhancement in Bacillus atrophaeus var. globigii, a historical biowarfare simulant.</title>
        <authorList>
            <person name="Gibbons H.S."/>
            <person name="Broomall S.M."/>
            <person name="McNew L.A."/>
            <person name="Daligault H."/>
            <person name="Chapman C."/>
            <person name="Bruce D."/>
            <person name="Karavis M."/>
            <person name="Krepps M."/>
            <person name="McGregor P.A."/>
            <person name="Hong C."/>
            <person name="Park K.H."/>
            <person name="Akmal A."/>
            <person name="Feldman A."/>
            <person name="Lin J.S."/>
            <person name="Chang W.E."/>
            <person name="Higgs B.W."/>
            <person name="Demirev P."/>
            <person name="Lindquist J."/>
            <person name="Liem A."/>
            <person name="Fochler E."/>
            <person name="Read T.D."/>
            <person name="Tapia R."/>
            <person name="Johnson S."/>
            <person name="Bishop-Lilly K.A."/>
            <person name="Detter C."/>
            <person name="Han C."/>
            <person name="Sozhamannan S."/>
            <person name="Rosenzweig C.N."/>
            <person name="Skowronski E.W."/>
        </authorList>
    </citation>
    <scope>NUCLEOTIDE SEQUENCE [LARGE SCALE GENOMIC DNA]</scope>
    <source>
        <strain evidence="7 8">AIT1</strain>
    </source>
</reference>
<name>A0A432X9W6_9GAMM</name>
<keyword evidence="5 6" id="KW-0472">Membrane</keyword>
<dbReference type="GO" id="GO:0015171">
    <property type="term" value="F:amino acid transmembrane transporter activity"/>
    <property type="evidence" value="ECO:0007669"/>
    <property type="project" value="TreeGrafter"/>
</dbReference>